<feature type="region of interest" description="Disordered" evidence="7">
    <location>
        <begin position="1"/>
        <end position="23"/>
    </location>
</feature>
<dbReference type="InterPro" id="IPR001412">
    <property type="entry name" value="aa-tRNA-synth_I_CS"/>
</dbReference>
<keyword evidence="4" id="KW-0067">ATP-binding</keyword>
<evidence type="ECO:0000259" key="8">
    <source>
        <dbReference type="Pfam" id="PF00133"/>
    </source>
</evidence>
<sequence length="254" mass="29446">MGAELNDKPNYKDTLNLPKTDFPMKANLPKLEPSIQEKWEEEGLDEALSQAKPSQPVFILHDGPPYANGDIHLGHTLNKVLKDIIVRSKNMAGFYSPYVPGWDCHGQPIEHEVQKRLGSKKSEIDKTEIRKLCRDYALKFVDRQREQFKRLGVAGIWRQPYLTLDNSYEATNVKVFKELYEKGLIYKGRKPIHWCYVCRTALAEAEIEYQDDPSPSIYVKFPSRVPLKSLRATRSQRVCWSGQPRPGPCRRMWR</sequence>
<dbReference type="AlphaFoldDB" id="A0A0F8YD19"/>
<dbReference type="PANTHER" id="PTHR42765:SF1">
    <property type="entry name" value="ISOLEUCINE--TRNA LIGASE, MITOCHONDRIAL"/>
    <property type="match status" value="1"/>
</dbReference>
<dbReference type="Pfam" id="PF00133">
    <property type="entry name" value="tRNA-synt_1"/>
    <property type="match status" value="1"/>
</dbReference>
<evidence type="ECO:0000256" key="7">
    <source>
        <dbReference type="SAM" id="MobiDB-lite"/>
    </source>
</evidence>
<feature type="compositionally biased region" description="Basic and acidic residues" evidence="7">
    <location>
        <begin position="1"/>
        <end position="11"/>
    </location>
</feature>
<keyword evidence="6" id="KW-0030">Aminoacyl-tRNA synthetase</keyword>
<keyword evidence="3" id="KW-0547">Nucleotide-binding</keyword>
<accession>A0A0F8YD19</accession>
<evidence type="ECO:0000256" key="4">
    <source>
        <dbReference type="ARBA" id="ARBA00022840"/>
    </source>
</evidence>
<comment type="caution">
    <text evidence="9">The sequence shown here is derived from an EMBL/GenBank/DDBJ whole genome shotgun (WGS) entry which is preliminary data.</text>
</comment>
<dbReference type="GO" id="GO:0005524">
    <property type="term" value="F:ATP binding"/>
    <property type="evidence" value="ECO:0007669"/>
    <property type="project" value="UniProtKB-KW"/>
</dbReference>
<evidence type="ECO:0000256" key="2">
    <source>
        <dbReference type="ARBA" id="ARBA00022598"/>
    </source>
</evidence>
<reference evidence="9" key="1">
    <citation type="journal article" date="2015" name="Nature">
        <title>Complex archaea that bridge the gap between prokaryotes and eukaryotes.</title>
        <authorList>
            <person name="Spang A."/>
            <person name="Saw J.H."/>
            <person name="Jorgensen S.L."/>
            <person name="Zaremba-Niedzwiedzka K."/>
            <person name="Martijn J."/>
            <person name="Lind A.E."/>
            <person name="van Eijk R."/>
            <person name="Schleper C."/>
            <person name="Guy L."/>
            <person name="Ettema T.J."/>
        </authorList>
    </citation>
    <scope>NUCLEOTIDE SEQUENCE</scope>
</reference>
<dbReference type="PROSITE" id="PS00178">
    <property type="entry name" value="AA_TRNA_LIGASE_I"/>
    <property type="match status" value="1"/>
</dbReference>
<evidence type="ECO:0000256" key="6">
    <source>
        <dbReference type="ARBA" id="ARBA00023146"/>
    </source>
</evidence>
<dbReference type="GO" id="GO:0004822">
    <property type="term" value="F:isoleucine-tRNA ligase activity"/>
    <property type="evidence" value="ECO:0007669"/>
    <property type="project" value="TreeGrafter"/>
</dbReference>
<dbReference type="SUPFAM" id="SSF52374">
    <property type="entry name" value="Nucleotidylyl transferase"/>
    <property type="match status" value="1"/>
</dbReference>
<dbReference type="InterPro" id="IPR014729">
    <property type="entry name" value="Rossmann-like_a/b/a_fold"/>
</dbReference>
<dbReference type="InterPro" id="IPR050081">
    <property type="entry name" value="Ile-tRNA_ligase"/>
</dbReference>
<evidence type="ECO:0000313" key="9">
    <source>
        <dbReference type="EMBL" id="KKK79283.1"/>
    </source>
</evidence>
<evidence type="ECO:0000256" key="5">
    <source>
        <dbReference type="ARBA" id="ARBA00022917"/>
    </source>
</evidence>
<dbReference type="GO" id="GO:0005829">
    <property type="term" value="C:cytosol"/>
    <property type="evidence" value="ECO:0007669"/>
    <property type="project" value="TreeGrafter"/>
</dbReference>
<dbReference type="GO" id="GO:0006428">
    <property type="term" value="P:isoleucyl-tRNA aminoacylation"/>
    <property type="evidence" value="ECO:0007669"/>
    <property type="project" value="TreeGrafter"/>
</dbReference>
<keyword evidence="1" id="KW-0963">Cytoplasm</keyword>
<gene>
    <name evidence="9" type="ORF">LCGC14_2835060</name>
</gene>
<dbReference type="InterPro" id="IPR002300">
    <property type="entry name" value="aa-tRNA-synth_Ia"/>
</dbReference>
<dbReference type="PANTHER" id="PTHR42765">
    <property type="entry name" value="SOLEUCYL-TRNA SYNTHETASE"/>
    <property type="match status" value="1"/>
</dbReference>
<keyword evidence="5" id="KW-0648">Protein biosynthesis</keyword>
<dbReference type="FunFam" id="3.40.50.620:FF:000092">
    <property type="entry name" value="Isoleucine--tRNA ligase"/>
    <property type="match status" value="1"/>
</dbReference>
<organism evidence="9">
    <name type="scientific">marine sediment metagenome</name>
    <dbReference type="NCBI Taxonomy" id="412755"/>
    <lineage>
        <taxon>unclassified sequences</taxon>
        <taxon>metagenomes</taxon>
        <taxon>ecological metagenomes</taxon>
    </lineage>
</organism>
<evidence type="ECO:0000256" key="3">
    <source>
        <dbReference type="ARBA" id="ARBA00022741"/>
    </source>
</evidence>
<protein>
    <recommendedName>
        <fullName evidence="8">Aminoacyl-tRNA synthetase class Ia domain-containing protein</fullName>
    </recommendedName>
</protein>
<proteinExistence type="predicted"/>
<feature type="domain" description="Aminoacyl-tRNA synthetase class Ia" evidence="8">
    <location>
        <begin position="35"/>
        <end position="212"/>
    </location>
</feature>
<dbReference type="EMBL" id="LAZR01054101">
    <property type="protein sequence ID" value="KKK79283.1"/>
    <property type="molecule type" value="Genomic_DNA"/>
</dbReference>
<dbReference type="Gene3D" id="3.40.50.620">
    <property type="entry name" value="HUPs"/>
    <property type="match status" value="1"/>
</dbReference>
<keyword evidence="2" id="KW-0436">Ligase</keyword>
<name>A0A0F8YD19_9ZZZZ</name>
<evidence type="ECO:0000256" key="1">
    <source>
        <dbReference type="ARBA" id="ARBA00022490"/>
    </source>
</evidence>